<dbReference type="Proteomes" id="UP000597444">
    <property type="component" value="Unassembled WGS sequence"/>
</dbReference>
<evidence type="ECO:0000259" key="4">
    <source>
        <dbReference type="Pfam" id="PF00925"/>
    </source>
</evidence>
<dbReference type="SUPFAM" id="SSF142695">
    <property type="entry name" value="RibA-like"/>
    <property type="match status" value="1"/>
</dbReference>
<comment type="caution">
    <text evidence="5">The sequence shown here is derived from an EMBL/GenBank/DDBJ whole genome shotgun (WGS) entry which is preliminary data.</text>
</comment>
<evidence type="ECO:0000313" key="6">
    <source>
        <dbReference type="Proteomes" id="UP000597444"/>
    </source>
</evidence>
<comment type="pathway">
    <text evidence="1">Cofactor biosynthesis; riboflavin biosynthesis.</text>
</comment>
<sequence length="207" mass="22974">MVDNAAVNSTVQRLAEFVRPTVFGDFNVISYNVTGSFAFALTRGEFPQDDLLVRIQSPCLFGESFGVNSCDCAAQLTKALHVGSQEPAFLLIYLSYQEGRGLGLAQKITAIETEVKQHVDMVEAFHLLGFPLDLREYQAAAEILKKLNRKCSIRLMTNNPKKVAGLEEHGIQITSRVPLLIDPPNDACQRYLASKKHKMGHILPNIE</sequence>
<evidence type="ECO:0000313" key="5">
    <source>
        <dbReference type="EMBL" id="GHO90787.1"/>
    </source>
</evidence>
<keyword evidence="2" id="KW-0686">Riboflavin biosynthesis</keyword>
<dbReference type="EMBL" id="BNJK01000001">
    <property type="protein sequence ID" value="GHO90787.1"/>
    <property type="molecule type" value="Genomic_DNA"/>
</dbReference>
<name>A0A8J3MYD3_9CHLR</name>
<evidence type="ECO:0000256" key="1">
    <source>
        <dbReference type="ARBA" id="ARBA00005104"/>
    </source>
</evidence>
<keyword evidence="3" id="KW-0479">Metal-binding</keyword>
<evidence type="ECO:0000256" key="3">
    <source>
        <dbReference type="ARBA" id="ARBA00022723"/>
    </source>
</evidence>
<dbReference type="PANTHER" id="PTHR21327:SF18">
    <property type="entry name" value="3,4-DIHYDROXY-2-BUTANONE 4-PHOSPHATE SYNTHASE"/>
    <property type="match status" value="1"/>
</dbReference>
<dbReference type="RefSeq" id="WP_220201730.1">
    <property type="nucleotide sequence ID" value="NZ_BNJK01000001.1"/>
</dbReference>
<evidence type="ECO:0000256" key="2">
    <source>
        <dbReference type="ARBA" id="ARBA00022619"/>
    </source>
</evidence>
<organism evidence="5 6">
    <name type="scientific">Reticulibacter mediterranei</name>
    <dbReference type="NCBI Taxonomy" id="2778369"/>
    <lineage>
        <taxon>Bacteria</taxon>
        <taxon>Bacillati</taxon>
        <taxon>Chloroflexota</taxon>
        <taxon>Ktedonobacteria</taxon>
        <taxon>Ktedonobacterales</taxon>
        <taxon>Reticulibacteraceae</taxon>
        <taxon>Reticulibacter</taxon>
    </lineage>
</organism>
<dbReference type="GO" id="GO:0005829">
    <property type="term" value="C:cytosol"/>
    <property type="evidence" value="ECO:0007669"/>
    <property type="project" value="TreeGrafter"/>
</dbReference>
<dbReference type="GO" id="GO:0046872">
    <property type="term" value="F:metal ion binding"/>
    <property type="evidence" value="ECO:0007669"/>
    <property type="project" value="UniProtKB-KW"/>
</dbReference>
<keyword evidence="6" id="KW-1185">Reference proteome</keyword>
<accession>A0A8J3MYD3</accession>
<protein>
    <recommendedName>
        <fullName evidence="4">GTP cyclohydrolase II domain-containing protein</fullName>
    </recommendedName>
</protein>
<proteinExistence type="predicted"/>
<dbReference type="PANTHER" id="PTHR21327">
    <property type="entry name" value="GTP CYCLOHYDROLASE II-RELATED"/>
    <property type="match status" value="1"/>
</dbReference>
<dbReference type="Pfam" id="PF00925">
    <property type="entry name" value="GTP_cyclohydro2"/>
    <property type="match status" value="1"/>
</dbReference>
<reference evidence="5" key="1">
    <citation type="submission" date="2020-10" db="EMBL/GenBank/DDBJ databases">
        <title>Taxonomic study of unclassified bacteria belonging to the class Ktedonobacteria.</title>
        <authorList>
            <person name="Yabe S."/>
            <person name="Wang C.M."/>
            <person name="Zheng Y."/>
            <person name="Sakai Y."/>
            <person name="Cavaletti L."/>
            <person name="Monciardini P."/>
            <person name="Donadio S."/>
        </authorList>
    </citation>
    <scope>NUCLEOTIDE SEQUENCE</scope>
    <source>
        <strain evidence="5">ID150040</strain>
    </source>
</reference>
<dbReference type="Gene3D" id="3.40.50.10990">
    <property type="entry name" value="GTP cyclohydrolase II"/>
    <property type="match status" value="1"/>
</dbReference>
<dbReference type="GO" id="GO:0009231">
    <property type="term" value="P:riboflavin biosynthetic process"/>
    <property type="evidence" value="ECO:0007669"/>
    <property type="project" value="UniProtKB-UniPathway"/>
</dbReference>
<dbReference type="GO" id="GO:0008686">
    <property type="term" value="F:3,4-dihydroxy-2-butanone-4-phosphate synthase activity"/>
    <property type="evidence" value="ECO:0007669"/>
    <property type="project" value="TreeGrafter"/>
</dbReference>
<dbReference type="InterPro" id="IPR032677">
    <property type="entry name" value="GTP_cyclohydro_II"/>
</dbReference>
<dbReference type="InterPro" id="IPR036144">
    <property type="entry name" value="RibA-like_sf"/>
</dbReference>
<feature type="domain" description="GTP cyclohydrolase II" evidence="4">
    <location>
        <begin position="16"/>
        <end position="178"/>
    </location>
</feature>
<dbReference type="AlphaFoldDB" id="A0A8J3MYD3"/>
<dbReference type="UniPathway" id="UPA00275"/>
<gene>
    <name evidence="5" type="ORF">KSF_008350</name>
</gene>